<protein>
    <submittedName>
        <fullName evidence="3">M20/M25/M40 family metallo-hydrolase</fullName>
    </submittedName>
</protein>
<keyword evidence="1" id="KW-0812">Transmembrane</keyword>
<feature type="transmembrane region" description="Helical" evidence="1">
    <location>
        <begin position="484"/>
        <end position="501"/>
    </location>
</feature>
<dbReference type="PANTHER" id="PTHR12147">
    <property type="entry name" value="METALLOPEPTIDASE M28 FAMILY MEMBER"/>
    <property type="match status" value="1"/>
</dbReference>
<dbReference type="SUPFAM" id="SSF53187">
    <property type="entry name" value="Zn-dependent exopeptidases"/>
    <property type="match status" value="1"/>
</dbReference>
<evidence type="ECO:0000256" key="1">
    <source>
        <dbReference type="SAM" id="Phobius"/>
    </source>
</evidence>
<feature type="transmembrane region" description="Helical" evidence="1">
    <location>
        <begin position="433"/>
        <end position="452"/>
    </location>
</feature>
<feature type="transmembrane region" description="Helical" evidence="1">
    <location>
        <begin position="329"/>
        <end position="351"/>
    </location>
</feature>
<feature type="transmembrane region" description="Helical" evidence="1">
    <location>
        <begin position="403"/>
        <end position="421"/>
    </location>
</feature>
<evidence type="ECO:0000313" key="3">
    <source>
        <dbReference type="EMBL" id="MDD7915648.1"/>
    </source>
</evidence>
<dbReference type="Proteomes" id="UP001151478">
    <property type="component" value="Unassembled WGS sequence"/>
</dbReference>
<organism evidence="3 4">
    <name type="scientific">Polaribacter ponticola</name>
    <dbReference type="NCBI Taxonomy" id="2978475"/>
    <lineage>
        <taxon>Bacteria</taxon>
        <taxon>Pseudomonadati</taxon>
        <taxon>Bacteroidota</taxon>
        <taxon>Flavobacteriia</taxon>
        <taxon>Flavobacteriales</taxon>
        <taxon>Flavobacteriaceae</taxon>
    </lineage>
</organism>
<keyword evidence="1" id="KW-0472">Membrane</keyword>
<proteinExistence type="predicted"/>
<accession>A0ABT5SC35</accession>
<evidence type="ECO:0000313" key="4">
    <source>
        <dbReference type="Proteomes" id="UP001151478"/>
    </source>
</evidence>
<dbReference type="EMBL" id="JAOSLC020000003">
    <property type="protein sequence ID" value="MDD7915648.1"/>
    <property type="molecule type" value="Genomic_DNA"/>
</dbReference>
<feature type="transmembrane region" description="Helical" evidence="1">
    <location>
        <begin position="363"/>
        <end position="383"/>
    </location>
</feature>
<dbReference type="InterPro" id="IPR007484">
    <property type="entry name" value="Peptidase_M28"/>
</dbReference>
<dbReference type="PANTHER" id="PTHR12147:SF26">
    <property type="entry name" value="PEPTIDASE M28 DOMAIN-CONTAINING PROTEIN"/>
    <property type="match status" value="1"/>
</dbReference>
<name>A0ABT5SC35_9FLAO</name>
<dbReference type="Pfam" id="PF04389">
    <property type="entry name" value="Peptidase_M28"/>
    <property type="match status" value="1"/>
</dbReference>
<dbReference type="InterPro" id="IPR045175">
    <property type="entry name" value="M28_fam"/>
</dbReference>
<comment type="caution">
    <text evidence="3">The sequence shown here is derived from an EMBL/GenBank/DDBJ whole genome shotgun (WGS) entry which is preliminary data.</text>
</comment>
<feature type="transmembrane region" description="Helical" evidence="1">
    <location>
        <begin position="458"/>
        <end position="477"/>
    </location>
</feature>
<sequence length="545" mass="61610">MKRVSSILSILIVLGVIYWSFYELKPSLQKEKPLEATEFSISNALHHLKKISQNEHYVGSKEHKRVQQYIVNELNKMGFETKIQTQTAVNKKWFAATTAENIIARIKGSENGKALLLLSHYDSNPHSSLGASDAGSGVVTILEGVRAFLAKNETPKNDIIILISDAEELGLLGAQAFVDAHPWKKDIGLVLNFEARGSGGPSYMLMETNGKNSKLLSEFLAAKPNFPVANSLMYSVYKKLPNDTDLTVFRQDANINGFNFAFIGDHFDYHTAQDTYKRLDRETLLQQADYLTTSLNYFANSNLENLNSEEDYVYVNFPFSSLLTYSFSYVKPMLIIAIVLYLILLFFGFSLGKISIKKSLKGFIPYLISLVLCGAISLGLWKLLLLIHPQYQDILHGFTYNGYTYIIAFVFLNLWILLKTYQYFSKEEKEVDLLIAPLFIWILLNSIIAFYLKGAGFFIIPVYSALLVLAISIFMNLEAKSKRILFTLLSIPVIYIFAPLIKMFPVGLGLKNLFISGIIIALIFGLMIFTFHQKNRNGFLNYAGF</sequence>
<evidence type="ECO:0000259" key="2">
    <source>
        <dbReference type="Pfam" id="PF04389"/>
    </source>
</evidence>
<keyword evidence="1" id="KW-1133">Transmembrane helix</keyword>
<dbReference type="Gene3D" id="3.40.630.10">
    <property type="entry name" value="Zn peptidases"/>
    <property type="match status" value="1"/>
</dbReference>
<dbReference type="RefSeq" id="WP_274270522.1">
    <property type="nucleotide sequence ID" value="NZ_JAOSLC020000003.1"/>
</dbReference>
<feature type="domain" description="Peptidase M28" evidence="2">
    <location>
        <begin position="101"/>
        <end position="289"/>
    </location>
</feature>
<keyword evidence="4" id="KW-1185">Reference proteome</keyword>
<gene>
    <name evidence="3" type="ORF">N5A56_015000</name>
</gene>
<reference evidence="3" key="1">
    <citation type="submission" date="2023-02" db="EMBL/GenBank/DDBJ databases">
        <title>Polaribacter ponticola sp. nov., isolated from seawater.</title>
        <authorList>
            <person name="Baek J.H."/>
            <person name="Kim J.M."/>
            <person name="Choi D.G."/>
            <person name="Jeon C.O."/>
        </authorList>
    </citation>
    <scope>NUCLEOTIDE SEQUENCE</scope>
    <source>
        <strain evidence="3">MSW5</strain>
    </source>
</reference>
<feature type="transmembrane region" description="Helical" evidence="1">
    <location>
        <begin position="513"/>
        <end position="531"/>
    </location>
</feature>